<organism evidence="1">
    <name type="scientific">Candidatus Kentrum sp. SD</name>
    <dbReference type="NCBI Taxonomy" id="2126332"/>
    <lineage>
        <taxon>Bacteria</taxon>
        <taxon>Pseudomonadati</taxon>
        <taxon>Pseudomonadota</taxon>
        <taxon>Gammaproteobacteria</taxon>
        <taxon>Candidatus Kentrum</taxon>
    </lineage>
</organism>
<proteinExistence type="predicted"/>
<dbReference type="AlphaFoldDB" id="A0A450YPU4"/>
<accession>A0A450YPU4</accession>
<dbReference type="EMBL" id="CAADFR010000151">
    <property type="protein sequence ID" value="VFK43581.1"/>
    <property type="molecule type" value="Genomic_DNA"/>
</dbReference>
<name>A0A450YPU4_9GAMM</name>
<sequence>MITFGTQNLRPGTDIVDAGLDKEILFGLGFTPDEASINATPMAFLWTNLDSDAPHIFREVAMEPVKPSDDHRYAFAVTLSLTTPGTYTATAFVRHGSEEEIWVGKDVNWRVSVPGTGGRFAVCSPNITFSSRSSLQMDQVLQGANFAC</sequence>
<evidence type="ECO:0000313" key="1">
    <source>
        <dbReference type="EMBL" id="VFK43581.1"/>
    </source>
</evidence>
<gene>
    <name evidence="2" type="ORF">BECKSD772E_GA0070983_11378</name>
    <name evidence="1" type="ORF">BECKSD772F_GA0070984_11511</name>
</gene>
<dbReference type="EMBL" id="CAADFU010000137">
    <property type="protein sequence ID" value="VFK48711.1"/>
    <property type="molecule type" value="Genomic_DNA"/>
</dbReference>
<evidence type="ECO:0000313" key="2">
    <source>
        <dbReference type="EMBL" id="VFK48711.1"/>
    </source>
</evidence>
<reference evidence="1" key="1">
    <citation type="submission" date="2019-02" db="EMBL/GenBank/DDBJ databases">
        <authorList>
            <person name="Gruber-Vodicka R. H."/>
            <person name="Seah K. B. B."/>
        </authorList>
    </citation>
    <scope>NUCLEOTIDE SEQUENCE</scope>
    <source>
        <strain evidence="2">BECK_S1320</strain>
        <strain evidence="1">BECK_S1321</strain>
    </source>
</reference>
<protein>
    <submittedName>
        <fullName evidence="1">Uncharacterized protein</fullName>
    </submittedName>
</protein>